<name>A0A1R2C0Y7_9CILI</name>
<gene>
    <name evidence="4" type="ORF">SteCoe_16584</name>
</gene>
<comment type="caution">
    <text evidence="4">The sequence shown here is derived from an EMBL/GenBank/DDBJ whole genome shotgun (WGS) entry which is preliminary data.</text>
</comment>
<dbReference type="InterPro" id="IPR003140">
    <property type="entry name" value="PLipase/COase/thioEstase"/>
</dbReference>
<dbReference type="InterPro" id="IPR050565">
    <property type="entry name" value="LYPA1-2/EST-like"/>
</dbReference>
<comment type="similarity">
    <text evidence="1">Belongs to the AB hydrolase superfamily. AB hydrolase 2 family.</text>
</comment>
<dbReference type="GO" id="GO:0005737">
    <property type="term" value="C:cytoplasm"/>
    <property type="evidence" value="ECO:0007669"/>
    <property type="project" value="TreeGrafter"/>
</dbReference>
<dbReference type="InterPro" id="IPR029058">
    <property type="entry name" value="AB_hydrolase_fold"/>
</dbReference>
<keyword evidence="2" id="KW-0378">Hydrolase</keyword>
<dbReference type="PANTHER" id="PTHR10655">
    <property type="entry name" value="LYSOPHOSPHOLIPASE-RELATED"/>
    <property type="match status" value="1"/>
</dbReference>
<dbReference type="Proteomes" id="UP000187209">
    <property type="component" value="Unassembled WGS sequence"/>
</dbReference>
<evidence type="ECO:0000256" key="2">
    <source>
        <dbReference type="ARBA" id="ARBA00022801"/>
    </source>
</evidence>
<keyword evidence="5" id="KW-1185">Reference proteome</keyword>
<dbReference type="EMBL" id="MPUH01000332">
    <property type="protein sequence ID" value="OMJ82661.1"/>
    <property type="molecule type" value="Genomic_DNA"/>
</dbReference>
<sequence>MKVEQYGRGLVLIPEVHKRTIVFLHGLGDSANGFEDLFYDYPLLPDCKVVLPTAPSSPVTVNNGMVMNSWYDFITIDDEYHHSLENSVEIICKILDEERKHTDCLILGGLSQGAVTSLYTGLAKYTGKIEAIIALSGYAVPMNIPEERKSIPVLIYHGAQDTLLTLERMNLTVGKYLQGVNKTIEINQHLPHSIDMIEWGYVSNWLKNTLNIS</sequence>
<dbReference type="Pfam" id="PF02230">
    <property type="entry name" value="Abhydrolase_2"/>
    <property type="match status" value="1"/>
</dbReference>
<dbReference type="AlphaFoldDB" id="A0A1R2C0Y7"/>
<dbReference type="GO" id="GO:0052689">
    <property type="term" value="F:carboxylic ester hydrolase activity"/>
    <property type="evidence" value="ECO:0007669"/>
    <property type="project" value="TreeGrafter"/>
</dbReference>
<evidence type="ECO:0000313" key="4">
    <source>
        <dbReference type="EMBL" id="OMJ82661.1"/>
    </source>
</evidence>
<dbReference type="PANTHER" id="PTHR10655:SF17">
    <property type="entry name" value="LYSOPHOSPHOLIPASE-LIKE PROTEIN 1"/>
    <property type="match status" value="1"/>
</dbReference>
<accession>A0A1R2C0Y7</accession>
<feature type="domain" description="Phospholipase/carboxylesterase/thioesterase" evidence="3">
    <location>
        <begin position="17"/>
        <end position="208"/>
    </location>
</feature>
<reference evidence="4 5" key="1">
    <citation type="submission" date="2016-11" db="EMBL/GenBank/DDBJ databases">
        <title>The macronuclear genome of Stentor coeruleus: a giant cell with tiny introns.</title>
        <authorList>
            <person name="Slabodnick M."/>
            <person name="Ruby J.G."/>
            <person name="Reiff S.B."/>
            <person name="Swart E.C."/>
            <person name="Gosai S."/>
            <person name="Prabakaran S."/>
            <person name="Witkowska E."/>
            <person name="Larue G.E."/>
            <person name="Fisher S."/>
            <person name="Freeman R.M."/>
            <person name="Gunawardena J."/>
            <person name="Chu W."/>
            <person name="Stover N.A."/>
            <person name="Gregory B.D."/>
            <person name="Nowacki M."/>
            <person name="Derisi J."/>
            <person name="Roy S.W."/>
            <person name="Marshall W.F."/>
            <person name="Sood P."/>
        </authorList>
    </citation>
    <scope>NUCLEOTIDE SEQUENCE [LARGE SCALE GENOMIC DNA]</scope>
    <source>
        <strain evidence="4">WM001</strain>
    </source>
</reference>
<dbReference type="Gene3D" id="3.40.50.1820">
    <property type="entry name" value="alpha/beta hydrolase"/>
    <property type="match status" value="1"/>
</dbReference>
<organism evidence="4 5">
    <name type="scientific">Stentor coeruleus</name>
    <dbReference type="NCBI Taxonomy" id="5963"/>
    <lineage>
        <taxon>Eukaryota</taxon>
        <taxon>Sar</taxon>
        <taxon>Alveolata</taxon>
        <taxon>Ciliophora</taxon>
        <taxon>Postciliodesmatophora</taxon>
        <taxon>Heterotrichea</taxon>
        <taxon>Heterotrichida</taxon>
        <taxon>Stentoridae</taxon>
        <taxon>Stentor</taxon>
    </lineage>
</organism>
<evidence type="ECO:0000256" key="1">
    <source>
        <dbReference type="ARBA" id="ARBA00006499"/>
    </source>
</evidence>
<dbReference type="GO" id="GO:0008474">
    <property type="term" value="F:palmitoyl-(protein) hydrolase activity"/>
    <property type="evidence" value="ECO:0007669"/>
    <property type="project" value="TreeGrafter"/>
</dbReference>
<dbReference type="SUPFAM" id="SSF53474">
    <property type="entry name" value="alpha/beta-Hydrolases"/>
    <property type="match status" value="1"/>
</dbReference>
<evidence type="ECO:0000313" key="5">
    <source>
        <dbReference type="Proteomes" id="UP000187209"/>
    </source>
</evidence>
<dbReference type="OrthoDB" id="2418081at2759"/>
<proteinExistence type="inferred from homology"/>
<protein>
    <recommendedName>
        <fullName evidence="3">Phospholipase/carboxylesterase/thioesterase domain-containing protein</fullName>
    </recommendedName>
</protein>
<evidence type="ECO:0000259" key="3">
    <source>
        <dbReference type="Pfam" id="PF02230"/>
    </source>
</evidence>